<feature type="compositionally biased region" description="Basic residues" evidence="1">
    <location>
        <begin position="71"/>
        <end position="81"/>
    </location>
</feature>
<proteinExistence type="predicted"/>
<sequence>MHISNALRPETKGSRVRRGLYLADLKVALAYQGSEKRTSFGPWHAINPGAASWTTEKSRNRASKKASGQQRKPRRHRKRGGGKSCLHSHPPGPSVIEAPPANARLATPKVVAPPHSVLLRSAWST</sequence>
<dbReference type="EMBL" id="KZ819323">
    <property type="protein sequence ID" value="PWN22234.1"/>
    <property type="molecule type" value="Genomic_DNA"/>
</dbReference>
<feature type="region of interest" description="Disordered" evidence="1">
    <location>
        <begin position="35"/>
        <end position="100"/>
    </location>
</feature>
<accession>A0A316UBK6</accession>
<name>A0A316UBK6_9BASI</name>
<evidence type="ECO:0000313" key="2">
    <source>
        <dbReference type="EMBL" id="PWN22234.1"/>
    </source>
</evidence>
<gene>
    <name evidence="2" type="ORF">BCV69DRAFT_281244</name>
</gene>
<dbReference type="AlphaFoldDB" id="A0A316UBK6"/>
<dbReference type="Proteomes" id="UP000245942">
    <property type="component" value="Unassembled WGS sequence"/>
</dbReference>
<reference evidence="2 3" key="1">
    <citation type="journal article" date="2018" name="Mol. Biol. Evol.">
        <title>Broad Genomic Sampling Reveals a Smut Pathogenic Ancestry of the Fungal Clade Ustilaginomycotina.</title>
        <authorList>
            <person name="Kijpornyongpan T."/>
            <person name="Mondo S.J."/>
            <person name="Barry K."/>
            <person name="Sandor L."/>
            <person name="Lee J."/>
            <person name="Lipzen A."/>
            <person name="Pangilinan J."/>
            <person name="LaButti K."/>
            <person name="Hainaut M."/>
            <person name="Henrissat B."/>
            <person name="Grigoriev I.V."/>
            <person name="Spatafora J.W."/>
            <person name="Aime M.C."/>
        </authorList>
    </citation>
    <scope>NUCLEOTIDE SEQUENCE [LARGE SCALE GENOMIC DNA]</scope>
    <source>
        <strain evidence="2 3">MCA 4718</strain>
    </source>
</reference>
<evidence type="ECO:0000313" key="3">
    <source>
        <dbReference type="Proteomes" id="UP000245942"/>
    </source>
</evidence>
<organism evidence="2 3">
    <name type="scientific">Pseudomicrostroma glucosiphilum</name>
    <dbReference type="NCBI Taxonomy" id="1684307"/>
    <lineage>
        <taxon>Eukaryota</taxon>
        <taxon>Fungi</taxon>
        <taxon>Dikarya</taxon>
        <taxon>Basidiomycota</taxon>
        <taxon>Ustilaginomycotina</taxon>
        <taxon>Exobasidiomycetes</taxon>
        <taxon>Microstromatales</taxon>
        <taxon>Microstromatales incertae sedis</taxon>
        <taxon>Pseudomicrostroma</taxon>
    </lineage>
</organism>
<dbReference type="GeneID" id="37013647"/>
<protein>
    <submittedName>
        <fullName evidence="2">Uncharacterized protein</fullName>
    </submittedName>
</protein>
<keyword evidence="3" id="KW-1185">Reference proteome</keyword>
<evidence type="ECO:0000256" key="1">
    <source>
        <dbReference type="SAM" id="MobiDB-lite"/>
    </source>
</evidence>
<dbReference type="RefSeq" id="XP_025349394.1">
    <property type="nucleotide sequence ID" value="XM_025491913.1"/>
</dbReference>